<dbReference type="Gene3D" id="3.40.50.80">
    <property type="entry name" value="Nucleotide-binding domain of ferredoxin-NADP reductase (FNR) module"/>
    <property type="match status" value="1"/>
</dbReference>
<keyword evidence="1" id="KW-0285">Flavoprotein</keyword>
<evidence type="ECO:0000313" key="3">
    <source>
        <dbReference type="EMBL" id="KAL0341900.1"/>
    </source>
</evidence>
<dbReference type="InterPro" id="IPR001709">
    <property type="entry name" value="Flavoprot_Pyr_Nucl_cyt_Rdtase"/>
</dbReference>
<dbReference type="PANTHER" id="PTHR19384">
    <property type="entry name" value="NITRIC OXIDE SYNTHASE-RELATED"/>
    <property type="match status" value="1"/>
</dbReference>
<dbReference type="InterPro" id="IPR039261">
    <property type="entry name" value="FNR_nucleotide-bd"/>
</dbReference>
<accession>A0AAW2NEK8</accession>
<dbReference type="GO" id="GO:0010181">
    <property type="term" value="F:FMN binding"/>
    <property type="evidence" value="ECO:0007669"/>
    <property type="project" value="TreeGrafter"/>
</dbReference>
<proteinExistence type="predicted"/>
<dbReference type="EMBL" id="JACGWM010000011">
    <property type="protein sequence ID" value="KAL0341900.1"/>
    <property type="molecule type" value="Genomic_DNA"/>
</dbReference>
<comment type="caution">
    <text evidence="3">The sequence shown here is derived from an EMBL/GenBank/DDBJ whole genome shotgun (WGS) entry which is preliminary data.</text>
</comment>
<dbReference type="GO" id="GO:0050660">
    <property type="term" value="F:flavin adenine dinucleotide binding"/>
    <property type="evidence" value="ECO:0007669"/>
    <property type="project" value="TreeGrafter"/>
</dbReference>
<reference evidence="3" key="2">
    <citation type="journal article" date="2024" name="Plant">
        <title>Genomic evolution and insights into agronomic trait innovations of Sesamum species.</title>
        <authorList>
            <person name="Miao H."/>
            <person name="Wang L."/>
            <person name="Qu L."/>
            <person name="Liu H."/>
            <person name="Sun Y."/>
            <person name="Le M."/>
            <person name="Wang Q."/>
            <person name="Wei S."/>
            <person name="Zheng Y."/>
            <person name="Lin W."/>
            <person name="Duan Y."/>
            <person name="Cao H."/>
            <person name="Xiong S."/>
            <person name="Wang X."/>
            <person name="Wei L."/>
            <person name="Li C."/>
            <person name="Ma Q."/>
            <person name="Ju M."/>
            <person name="Zhao R."/>
            <person name="Li G."/>
            <person name="Mu C."/>
            <person name="Tian Q."/>
            <person name="Mei H."/>
            <person name="Zhang T."/>
            <person name="Gao T."/>
            <person name="Zhang H."/>
        </authorList>
    </citation>
    <scope>NUCLEOTIDE SEQUENCE</scope>
    <source>
        <strain evidence="3">KEN8</strain>
    </source>
</reference>
<evidence type="ECO:0000256" key="2">
    <source>
        <dbReference type="ARBA" id="ARBA00023797"/>
    </source>
</evidence>
<dbReference type="SUPFAM" id="SSF52343">
    <property type="entry name" value="Ferredoxin reductase-like, C-terminal NADP-linked domain"/>
    <property type="match status" value="1"/>
</dbReference>
<dbReference type="GO" id="GO:0005829">
    <property type="term" value="C:cytosol"/>
    <property type="evidence" value="ECO:0007669"/>
    <property type="project" value="TreeGrafter"/>
</dbReference>
<evidence type="ECO:0000256" key="1">
    <source>
        <dbReference type="ARBA" id="ARBA00022630"/>
    </source>
</evidence>
<dbReference type="PANTHER" id="PTHR19384:SF17">
    <property type="entry name" value="NADPH--CYTOCHROME P450 REDUCTASE"/>
    <property type="match status" value="1"/>
</dbReference>
<organism evidence="3">
    <name type="scientific">Sesamum calycinum</name>
    <dbReference type="NCBI Taxonomy" id="2727403"/>
    <lineage>
        <taxon>Eukaryota</taxon>
        <taxon>Viridiplantae</taxon>
        <taxon>Streptophyta</taxon>
        <taxon>Embryophyta</taxon>
        <taxon>Tracheophyta</taxon>
        <taxon>Spermatophyta</taxon>
        <taxon>Magnoliopsida</taxon>
        <taxon>eudicotyledons</taxon>
        <taxon>Gunneridae</taxon>
        <taxon>Pentapetalae</taxon>
        <taxon>asterids</taxon>
        <taxon>lamiids</taxon>
        <taxon>Lamiales</taxon>
        <taxon>Pedaliaceae</taxon>
        <taxon>Sesamum</taxon>
    </lineage>
</organism>
<protein>
    <recommendedName>
        <fullName evidence="2">NADPH--hemoprotein reductase</fullName>
        <ecNumber evidence="2">1.6.2.4</ecNumber>
    </recommendedName>
</protein>
<reference evidence="3" key="1">
    <citation type="submission" date="2020-06" db="EMBL/GenBank/DDBJ databases">
        <authorList>
            <person name="Li T."/>
            <person name="Hu X."/>
            <person name="Zhang T."/>
            <person name="Song X."/>
            <person name="Zhang H."/>
            <person name="Dai N."/>
            <person name="Sheng W."/>
            <person name="Hou X."/>
            <person name="Wei L."/>
        </authorList>
    </citation>
    <scope>NUCLEOTIDE SEQUENCE</scope>
    <source>
        <strain evidence="3">KEN8</strain>
        <tissue evidence="3">Leaf</tissue>
    </source>
</reference>
<name>A0AAW2NEK8_9LAMI</name>
<gene>
    <name evidence="3" type="ORF">Scaly_1852600</name>
</gene>
<dbReference type="AlphaFoldDB" id="A0AAW2NEK8"/>
<dbReference type="GO" id="GO:0003958">
    <property type="term" value="F:NADPH-hemoprotein reductase activity"/>
    <property type="evidence" value="ECO:0007669"/>
    <property type="project" value="UniProtKB-EC"/>
</dbReference>
<dbReference type="EC" id="1.6.2.4" evidence="2"/>
<sequence>MDFIYEDELNNFVKAGVISELIVAFSREGPTKEYVQHKMTQKASDLWNMISEGGYVYVCGDAKGMARDVHRTLHTIVQEQGSLSSSEAEGMVKNLQMTGRKAGRANGIAMRTGLSMLGIANTYRVPKNEIFKGIDDIFGSSSLRERIMIQD</sequence>
<dbReference type="PRINTS" id="PR00371">
    <property type="entry name" value="FPNCR"/>
</dbReference>